<evidence type="ECO:0000259" key="4">
    <source>
        <dbReference type="Pfam" id="PF13579"/>
    </source>
</evidence>
<dbReference type="RefSeq" id="WP_265417369.1">
    <property type="nucleotide sequence ID" value="NZ_CP093443.1"/>
</dbReference>
<evidence type="ECO:0000256" key="1">
    <source>
        <dbReference type="ARBA" id="ARBA00022676"/>
    </source>
</evidence>
<dbReference type="PANTHER" id="PTHR12526:SF635">
    <property type="entry name" value="GLYCOSYL TRANSFERASE GROUP 1"/>
    <property type="match status" value="1"/>
</dbReference>
<dbReference type="Gene3D" id="3.40.50.2000">
    <property type="entry name" value="Glycogen Phosphorylase B"/>
    <property type="match status" value="2"/>
</dbReference>
<dbReference type="SUPFAM" id="SSF53756">
    <property type="entry name" value="UDP-Glycosyltransferase/glycogen phosphorylase"/>
    <property type="match status" value="1"/>
</dbReference>
<feature type="domain" description="Glycosyl transferase family 1" evidence="3">
    <location>
        <begin position="187"/>
        <end position="361"/>
    </location>
</feature>
<feature type="domain" description="Glycosyltransferase subfamily 4-like N-terminal" evidence="4">
    <location>
        <begin position="12"/>
        <end position="162"/>
    </location>
</feature>
<keyword evidence="6" id="KW-1185">Reference proteome</keyword>
<organism evidence="5 6">
    <name type="scientific">Brevibacterium spongiae</name>
    <dbReference type="NCBI Taxonomy" id="2909672"/>
    <lineage>
        <taxon>Bacteria</taxon>
        <taxon>Bacillati</taxon>
        <taxon>Actinomycetota</taxon>
        <taxon>Actinomycetes</taxon>
        <taxon>Micrococcales</taxon>
        <taxon>Brevibacteriaceae</taxon>
        <taxon>Brevibacterium</taxon>
    </lineage>
</organism>
<gene>
    <name evidence="5" type="ORF">L1F31_11150</name>
</gene>
<evidence type="ECO:0000259" key="3">
    <source>
        <dbReference type="Pfam" id="PF00534"/>
    </source>
</evidence>
<reference evidence="5" key="1">
    <citation type="submission" date="2022-03" db="EMBL/GenBank/DDBJ databases">
        <title>Brevibacterium spongiae sp. nov., isolated from marine sponge.</title>
        <authorList>
            <person name="Li Z."/>
            <person name="Zhang M."/>
        </authorList>
    </citation>
    <scope>NUCLEOTIDE SEQUENCE</scope>
    <source>
        <strain evidence="5">WHS-Z9</strain>
    </source>
</reference>
<dbReference type="CDD" id="cd03801">
    <property type="entry name" value="GT4_PimA-like"/>
    <property type="match status" value="1"/>
</dbReference>
<accession>A0ABY5SNP4</accession>
<dbReference type="InterPro" id="IPR028098">
    <property type="entry name" value="Glyco_trans_4-like_N"/>
</dbReference>
<evidence type="ECO:0000313" key="6">
    <source>
        <dbReference type="Proteomes" id="UP001064879"/>
    </source>
</evidence>
<dbReference type="InterPro" id="IPR001296">
    <property type="entry name" value="Glyco_trans_1"/>
</dbReference>
<dbReference type="PANTHER" id="PTHR12526">
    <property type="entry name" value="GLYCOSYLTRANSFERASE"/>
    <property type="match status" value="1"/>
</dbReference>
<evidence type="ECO:0000313" key="5">
    <source>
        <dbReference type="EMBL" id="UVI34689.1"/>
    </source>
</evidence>
<dbReference type="EMBL" id="CP093443">
    <property type="protein sequence ID" value="UVI34689.1"/>
    <property type="molecule type" value="Genomic_DNA"/>
</dbReference>
<sequence>MRIVFTIGTSTGGVGTHVRALARDLAAAGHEIGVIGPAATDEHFGFSLLPGVRFAVLELGTGIGATDAALVRRQRSLLRSFDPEIVHAHGFRAGLITQLTLRTLRNRPLFVLSLHNQATGQGLRGKVETRVETMLARGADLVLGASTDLVARARDLGARDARFLPAAAPEVTPVSTEAAAATRARLAQTYGFDEGAVIVLAVGRIAPQKNYPMLVRALGRLGEEKNRLGDSNAHDPSLVVLIAGAADEAVLGEIRAQYDELRAASAIAPLHFLGARSDIAELAAAADIYVLTSVWEARALVLQEALISGQAIVSTATGGTPELVGEAGILVPDDDDRALAEAVAELAGDPARRAELAALAKARGATLPGEREVAEELAGIYTELVSAQVG</sequence>
<dbReference type="Pfam" id="PF00534">
    <property type="entry name" value="Glycos_transf_1"/>
    <property type="match status" value="1"/>
</dbReference>
<keyword evidence="2" id="KW-0808">Transferase</keyword>
<protein>
    <submittedName>
        <fullName evidence="5">Glycosyltransferase family 4 protein</fullName>
    </submittedName>
</protein>
<keyword evidence="1" id="KW-0328">Glycosyltransferase</keyword>
<proteinExistence type="predicted"/>
<dbReference type="Pfam" id="PF13579">
    <property type="entry name" value="Glyco_trans_4_4"/>
    <property type="match status" value="1"/>
</dbReference>
<name>A0ABY5SNP4_9MICO</name>
<dbReference type="Proteomes" id="UP001064879">
    <property type="component" value="Chromosome"/>
</dbReference>
<evidence type="ECO:0000256" key="2">
    <source>
        <dbReference type="ARBA" id="ARBA00022679"/>
    </source>
</evidence>